<dbReference type="PANTHER" id="PTHR10363:SF2">
    <property type="entry name" value="BLEOMYCIN HYDROLASE"/>
    <property type="match status" value="1"/>
</dbReference>
<evidence type="ECO:0000256" key="3">
    <source>
        <dbReference type="ARBA" id="ARBA00022807"/>
    </source>
</evidence>
<proteinExistence type="inferred from homology"/>
<dbReference type="Pfam" id="PF03051">
    <property type="entry name" value="Peptidase_C1_2"/>
    <property type="match status" value="1"/>
</dbReference>
<feature type="region of interest" description="Disordered" evidence="6">
    <location>
        <begin position="27"/>
        <end position="46"/>
    </location>
</feature>
<protein>
    <recommendedName>
        <fullName evidence="4">Cysteine proteinase 1, mitochondrial</fullName>
        <ecNumber evidence="4">3.4.22.40</ecNumber>
    </recommendedName>
</protein>
<evidence type="ECO:0000256" key="6">
    <source>
        <dbReference type="SAM" id="MobiDB-lite"/>
    </source>
</evidence>
<keyword evidence="3 4" id="KW-0788">Thiol protease</keyword>
<evidence type="ECO:0000256" key="5">
    <source>
        <dbReference type="PIRSR" id="PIRSR005700-1"/>
    </source>
</evidence>
<gene>
    <name evidence="7" type="ORF">A4X09_0g2439</name>
</gene>
<comment type="function">
    <text evidence="4">Has aminopeptidase activity, shortening substrate peptides sequentially by 1 amino acid. Has bleomycin hydrolase activity, which can protect the cell from the toxic effects of bleomycin. Has homocysteine-thiolactonase activity, protecting the cell against homocysteine toxicity.</text>
</comment>
<dbReference type="PIRSF" id="PIRSF005700">
    <property type="entry name" value="PepC"/>
    <property type="match status" value="1"/>
</dbReference>
<comment type="caution">
    <text evidence="7">The sequence shown here is derived from an EMBL/GenBank/DDBJ whole genome shotgun (WGS) entry which is preliminary data.</text>
</comment>
<evidence type="ECO:0000313" key="8">
    <source>
        <dbReference type="Proteomes" id="UP000078113"/>
    </source>
</evidence>
<keyword evidence="1 4" id="KW-0645">Protease</keyword>
<dbReference type="InterPro" id="IPR038765">
    <property type="entry name" value="Papain-like_cys_pep_sf"/>
</dbReference>
<feature type="active site" evidence="5">
    <location>
        <position position="144"/>
    </location>
</feature>
<dbReference type="SUPFAM" id="SSF54001">
    <property type="entry name" value="Cysteine proteinases"/>
    <property type="match status" value="1"/>
</dbReference>
<evidence type="ECO:0000256" key="2">
    <source>
        <dbReference type="ARBA" id="ARBA00022801"/>
    </source>
</evidence>
<keyword evidence="4" id="KW-0963">Cytoplasm</keyword>
<dbReference type="Gene3D" id="3.90.70.10">
    <property type="entry name" value="Cysteine proteinases"/>
    <property type="match status" value="2"/>
</dbReference>
<name>A0A8X7NBD1_9BASI</name>
<dbReference type="EC" id="3.4.22.40" evidence="4"/>
<dbReference type="GO" id="GO:0043418">
    <property type="term" value="P:homocysteine catabolic process"/>
    <property type="evidence" value="ECO:0007669"/>
    <property type="project" value="TreeGrafter"/>
</dbReference>
<feature type="compositionally biased region" description="Basic and acidic residues" evidence="6">
    <location>
        <begin position="1"/>
        <end position="10"/>
    </location>
</feature>
<dbReference type="AlphaFoldDB" id="A0A8X7NBD1"/>
<dbReference type="CDD" id="cd00585">
    <property type="entry name" value="Peptidase_C1B"/>
    <property type="match status" value="1"/>
</dbReference>
<keyword evidence="2 4" id="KW-0378">Hydrolase</keyword>
<evidence type="ECO:0000313" key="7">
    <source>
        <dbReference type="EMBL" id="KAE8269918.1"/>
    </source>
</evidence>
<keyword evidence="4" id="KW-0496">Mitochondrion</keyword>
<comment type="catalytic activity">
    <reaction evidence="4">
        <text>Inactivates bleomycin B2 (a cytotoxic glycometallopeptide) by hydrolysis of a carboxyamide bond of beta-aminoalanine, but also shows general aminopeptidase activity. The specificity varies somewhat with source, but amino acid arylamides of Met, Leu and Ala are preferred.</text>
        <dbReference type="EC" id="3.4.22.40"/>
    </reaction>
</comment>
<dbReference type="GO" id="GO:0009636">
    <property type="term" value="P:response to toxic substance"/>
    <property type="evidence" value="ECO:0007669"/>
    <property type="project" value="TreeGrafter"/>
</dbReference>
<organism evidence="7 8">
    <name type="scientific">Tilletia walkeri</name>
    <dbReference type="NCBI Taxonomy" id="117179"/>
    <lineage>
        <taxon>Eukaryota</taxon>
        <taxon>Fungi</taxon>
        <taxon>Dikarya</taxon>
        <taxon>Basidiomycota</taxon>
        <taxon>Ustilaginomycotina</taxon>
        <taxon>Exobasidiomycetes</taxon>
        <taxon>Tilletiales</taxon>
        <taxon>Tilletiaceae</taxon>
        <taxon>Tilletia</taxon>
    </lineage>
</organism>
<sequence length="513" mass="58026">MGASASKEEMAPSSTSQATRALQRLNEKVPAPTASSSASASLHHSADRIHRIEAEANAALSSTIAHHNDKARAQGQVTLSAVKEWSDEAWKLPTARLANMVLHNADLAASLHSRQAEVADQHIFNIRIPDEGRPVANQHSSGRCWLFALTNCIRLEVIKKFELKEFELSQSYLHFWDKLEKSGYFLENMIDLIEEPLESRLVNYLMETPVNDGGRFNKLLTYKLREYTLELRDLRTETLRRLRQSSSSTLSEAETNKLIISTLRTRKEAQMAEIYRMLCIAYSEPPHPDREFTWEYIDKHGKFHSLRTTPVQFQIEHTGTFTAKGSCSLVHDPRREDGKLITVSRLGNVFGMQPVLYVTSTPELMKAAAIRTLKAGIPVFCGSDFGHGVDSASGIMDPMLFGYETAFGIKMGMNKVERIDTGESQMTHATVITGVHLDNKGKPVRWRIENSWGPDVGDRGYMVMTDDWFDEWIFQVVIRKEYCRTQDWALFQRGIVKDETEVLPPYDPFGALA</sequence>
<dbReference type="EMBL" id="LWDG02000072">
    <property type="protein sequence ID" value="KAE8269918.1"/>
    <property type="molecule type" value="Genomic_DNA"/>
</dbReference>
<dbReference type="GO" id="GO:0070005">
    <property type="term" value="F:cysteine-type aminopeptidase activity"/>
    <property type="evidence" value="ECO:0007669"/>
    <property type="project" value="InterPro"/>
</dbReference>
<reference evidence="7" key="1">
    <citation type="submission" date="2016-04" db="EMBL/GenBank/DDBJ databases">
        <authorList>
            <person name="Nguyen H.D."/>
            <person name="Samba Siva P."/>
            <person name="Cullis J."/>
            <person name="Levesque C.A."/>
            <person name="Hambleton S."/>
        </authorList>
    </citation>
    <scope>NUCLEOTIDE SEQUENCE</scope>
    <source>
        <strain evidence="7">DAOMC 236422</strain>
    </source>
</reference>
<feature type="region of interest" description="Disordered" evidence="6">
    <location>
        <begin position="1"/>
        <end position="21"/>
    </location>
</feature>
<feature type="active site" evidence="5">
    <location>
        <position position="450"/>
    </location>
</feature>
<accession>A0A8X7NBD1</accession>
<keyword evidence="8" id="KW-1185">Reference proteome</keyword>
<comment type="similarity">
    <text evidence="4">Belongs to the peptidase C1 family.</text>
</comment>
<dbReference type="PANTHER" id="PTHR10363">
    <property type="entry name" value="BLEOMYCIN HYDROLASE"/>
    <property type="match status" value="1"/>
</dbReference>
<evidence type="ECO:0000256" key="1">
    <source>
        <dbReference type="ARBA" id="ARBA00022670"/>
    </source>
</evidence>
<reference evidence="7" key="2">
    <citation type="journal article" date="2019" name="IMA Fungus">
        <title>Genome sequencing and comparison of five Tilletia species to identify candidate genes for the detection of regulated species infecting wheat.</title>
        <authorList>
            <person name="Nguyen H.D.T."/>
            <person name="Sultana T."/>
            <person name="Kesanakurti P."/>
            <person name="Hambleton S."/>
        </authorList>
    </citation>
    <scope>NUCLEOTIDE SEQUENCE</scope>
    <source>
        <strain evidence="7">DAOMC 236422</strain>
    </source>
</reference>
<dbReference type="Proteomes" id="UP000078113">
    <property type="component" value="Unassembled WGS sequence"/>
</dbReference>
<dbReference type="GO" id="GO:0006508">
    <property type="term" value="P:proteolysis"/>
    <property type="evidence" value="ECO:0007669"/>
    <property type="project" value="UniProtKB-KW"/>
</dbReference>
<feature type="active site" evidence="5">
    <location>
        <position position="428"/>
    </location>
</feature>
<feature type="compositionally biased region" description="Low complexity" evidence="6">
    <location>
        <begin position="34"/>
        <end position="43"/>
    </location>
</feature>
<dbReference type="InterPro" id="IPR004134">
    <property type="entry name" value="Peptidase_C1B"/>
</dbReference>
<evidence type="ECO:0000256" key="4">
    <source>
        <dbReference type="PIRNR" id="PIRNR005700"/>
    </source>
</evidence>
<dbReference type="GO" id="GO:0004197">
    <property type="term" value="F:cysteine-type endopeptidase activity"/>
    <property type="evidence" value="ECO:0007669"/>
    <property type="project" value="UniProtKB-EC"/>
</dbReference>
<dbReference type="GO" id="GO:0005739">
    <property type="term" value="C:mitochondrion"/>
    <property type="evidence" value="ECO:0007669"/>
    <property type="project" value="UniProtKB-SubCell"/>
</dbReference>
<comment type="subcellular location">
    <subcellularLocation>
        <location evidence="4">Mitochondrion</location>
    </subcellularLocation>
    <subcellularLocation>
        <location evidence="4">Cytoplasm</location>
    </subcellularLocation>
</comment>